<keyword evidence="3" id="KW-1185">Reference proteome</keyword>
<dbReference type="Proteomes" id="UP000807769">
    <property type="component" value="Unassembled WGS sequence"/>
</dbReference>
<feature type="transmembrane region" description="Helical" evidence="1">
    <location>
        <begin position="197"/>
        <end position="225"/>
    </location>
</feature>
<dbReference type="AlphaFoldDB" id="A0A9P7DR86"/>
<feature type="transmembrane region" description="Helical" evidence="1">
    <location>
        <begin position="162"/>
        <end position="185"/>
    </location>
</feature>
<reference evidence="2" key="1">
    <citation type="journal article" date="2020" name="New Phytol.">
        <title>Comparative genomics reveals dynamic genome evolution in host specialist ectomycorrhizal fungi.</title>
        <authorList>
            <person name="Lofgren L.A."/>
            <person name="Nguyen N.H."/>
            <person name="Vilgalys R."/>
            <person name="Ruytinx J."/>
            <person name="Liao H.L."/>
            <person name="Branco S."/>
            <person name="Kuo A."/>
            <person name="LaButti K."/>
            <person name="Lipzen A."/>
            <person name="Andreopoulos W."/>
            <person name="Pangilinan J."/>
            <person name="Riley R."/>
            <person name="Hundley H."/>
            <person name="Na H."/>
            <person name="Barry K."/>
            <person name="Grigoriev I.V."/>
            <person name="Stajich J.E."/>
            <person name="Kennedy P.G."/>
        </authorList>
    </citation>
    <scope>NUCLEOTIDE SEQUENCE</scope>
    <source>
        <strain evidence="2">MN1</strain>
    </source>
</reference>
<accession>A0A9P7DR86</accession>
<comment type="caution">
    <text evidence="2">The sequence shown here is derived from an EMBL/GenBank/DDBJ whole genome shotgun (WGS) entry which is preliminary data.</text>
</comment>
<feature type="transmembrane region" description="Helical" evidence="1">
    <location>
        <begin position="51"/>
        <end position="75"/>
    </location>
</feature>
<evidence type="ECO:0000256" key="1">
    <source>
        <dbReference type="SAM" id="Phobius"/>
    </source>
</evidence>
<feature type="transmembrane region" description="Helical" evidence="1">
    <location>
        <begin position="287"/>
        <end position="308"/>
    </location>
</feature>
<feature type="transmembrane region" description="Helical" evidence="1">
    <location>
        <begin position="391"/>
        <end position="411"/>
    </location>
</feature>
<name>A0A9P7DR86_9AGAM</name>
<dbReference type="OrthoDB" id="2688021at2759"/>
<dbReference type="GeneID" id="64635328"/>
<dbReference type="EMBL" id="JABBWG010000098">
    <property type="protein sequence ID" value="KAG1801195.1"/>
    <property type="molecule type" value="Genomic_DNA"/>
</dbReference>
<dbReference type="RefSeq" id="XP_041186029.1">
    <property type="nucleotide sequence ID" value="XM_041341312.1"/>
</dbReference>
<proteinExistence type="predicted"/>
<feature type="transmembrane region" description="Helical" evidence="1">
    <location>
        <begin position="105"/>
        <end position="127"/>
    </location>
</feature>
<evidence type="ECO:0000313" key="2">
    <source>
        <dbReference type="EMBL" id="KAG1801195.1"/>
    </source>
</evidence>
<feature type="transmembrane region" description="Helical" evidence="1">
    <location>
        <begin position="448"/>
        <end position="467"/>
    </location>
</feature>
<keyword evidence="1" id="KW-1133">Transmembrane helix</keyword>
<sequence length="520" mass="57040">MAASSKLTDEISHSYDALPNGQDFDSMISDTKFTADTRTDFYDRSLTSRRYAFVGVACSSIFSCSCIVAGVIILANRGVSGETNVVMTNTNMDALLGQVPLQEKLLILTLNLIITFCTESLGFVHGISLRSALASESRLYFNTNLRLLTAACGWYNPNGTLLNGISAVLLIISYSSSSLFTGTYYEMITPGKFNEGIFFTGLPLLILGIALLLQVIIALSAMHAVKILTWSSSPFDLTAALVHNTQLTPATLRCMHCVSDLDTYGGPAKPSEIQPSVWHAHPSIRKVVIFLWVIVAACTGWAALVTYISHKNPSAIPMTIETWSFLPNESSSFIRYAIPGANLEVWILLFVNIAVIQGPLTLGLHCSELIANVIRDERQWRCATGRKGLQVATNPVTTIFTYPICLALFVAKPFLHWMFGLSLQIYNDAVDGKIDMDTSVVAMFTPQIWNLCIALCIFACFFTFVALRRPHGLQPAAYGHLQTLANLVDEWSPVMWWGHKEDRIPYCHAGSGAGSLVPLS</sequence>
<keyword evidence="1" id="KW-0472">Membrane</keyword>
<protein>
    <submittedName>
        <fullName evidence="2">Uncharacterized protein</fullName>
    </submittedName>
</protein>
<organism evidence="2 3">
    <name type="scientific">Suillus subaureus</name>
    <dbReference type="NCBI Taxonomy" id="48587"/>
    <lineage>
        <taxon>Eukaryota</taxon>
        <taxon>Fungi</taxon>
        <taxon>Dikarya</taxon>
        <taxon>Basidiomycota</taxon>
        <taxon>Agaricomycotina</taxon>
        <taxon>Agaricomycetes</taxon>
        <taxon>Agaricomycetidae</taxon>
        <taxon>Boletales</taxon>
        <taxon>Suillineae</taxon>
        <taxon>Suillaceae</taxon>
        <taxon>Suillus</taxon>
    </lineage>
</organism>
<gene>
    <name evidence="2" type="ORF">BJ212DRAFT_1487731</name>
</gene>
<evidence type="ECO:0000313" key="3">
    <source>
        <dbReference type="Proteomes" id="UP000807769"/>
    </source>
</evidence>
<keyword evidence="1" id="KW-0812">Transmembrane</keyword>